<evidence type="ECO:0000256" key="1">
    <source>
        <dbReference type="SAM" id="Phobius"/>
    </source>
</evidence>
<keyword evidence="1" id="KW-0472">Membrane</keyword>
<dbReference type="AlphaFoldDB" id="A0A0E9WWW0"/>
<keyword evidence="1" id="KW-0812">Transmembrane</keyword>
<reference evidence="2" key="2">
    <citation type="journal article" date="2015" name="Fish Shellfish Immunol.">
        <title>Early steps in the European eel (Anguilla anguilla)-Vibrio vulnificus interaction in the gills: Role of the RtxA13 toxin.</title>
        <authorList>
            <person name="Callol A."/>
            <person name="Pajuelo D."/>
            <person name="Ebbesson L."/>
            <person name="Teles M."/>
            <person name="MacKenzie S."/>
            <person name="Amaro C."/>
        </authorList>
    </citation>
    <scope>NUCLEOTIDE SEQUENCE</scope>
</reference>
<reference evidence="2" key="1">
    <citation type="submission" date="2014-11" db="EMBL/GenBank/DDBJ databases">
        <authorList>
            <person name="Amaro Gonzalez C."/>
        </authorList>
    </citation>
    <scope>NUCLEOTIDE SEQUENCE</scope>
</reference>
<organism evidence="2">
    <name type="scientific">Anguilla anguilla</name>
    <name type="common">European freshwater eel</name>
    <name type="synonym">Muraena anguilla</name>
    <dbReference type="NCBI Taxonomy" id="7936"/>
    <lineage>
        <taxon>Eukaryota</taxon>
        <taxon>Metazoa</taxon>
        <taxon>Chordata</taxon>
        <taxon>Craniata</taxon>
        <taxon>Vertebrata</taxon>
        <taxon>Euteleostomi</taxon>
        <taxon>Actinopterygii</taxon>
        <taxon>Neopterygii</taxon>
        <taxon>Teleostei</taxon>
        <taxon>Anguilliformes</taxon>
        <taxon>Anguillidae</taxon>
        <taxon>Anguilla</taxon>
    </lineage>
</organism>
<sequence length="79" mass="9321">MLVLAAYHVYLITHVQLHILYFHTFLYIITVHIHLLPHCNTRHINETYQLKYSDCPNMKSNQNKTMVPKCASELTDSIH</sequence>
<dbReference type="EMBL" id="GBXM01014674">
    <property type="protein sequence ID" value="JAH93903.1"/>
    <property type="molecule type" value="Transcribed_RNA"/>
</dbReference>
<evidence type="ECO:0000313" key="2">
    <source>
        <dbReference type="EMBL" id="JAH93903.1"/>
    </source>
</evidence>
<feature type="transmembrane region" description="Helical" evidence="1">
    <location>
        <begin position="20"/>
        <end position="36"/>
    </location>
</feature>
<keyword evidence="1" id="KW-1133">Transmembrane helix</keyword>
<name>A0A0E9WWW0_ANGAN</name>
<proteinExistence type="predicted"/>
<protein>
    <submittedName>
        <fullName evidence="2">Uncharacterized protein</fullName>
    </submittedName>
</protein>
<accession>A0A0E9WWW0</accession>